<sequence length="140" mass="16209">MGDQKDKLMWLGLYRTRHFVVGGMTILQVNGREVTTGSTKVYMEELNMEKLRFISRVQIPEDSNVLLGLKFMVANQLLEFKANILGVQANVKKRRYTYLVEFLIENDNDRQSLLTFVNKIQLANKQKKLRSVAEIAVEVE</sequence>
<gene>
    <name evidence="1" type="ORF">FZC76_06735</name>
</gene>
<dbReference type="AlphaFoldDB" id="A0A5D4T6S4"/>
<organism evidence="1 2">
    <name type="scientific">Sutcliffiella horikoshii</name>
    <dbReference type="NCBI Taxonomy" id="79883"/>
    <lineage>
        <taxon>Bacteria</taxon>
        <taxon>Bacillati</taxon>
        <taxon>Bacillota</taxon>
        <taxon>Bacilli</taxon>
        <taxon>Bacillales</taxon>
        <taxon>Bacillaceae</taxon>
        <taxon>Sutcliffiella</taxon>
    </lineage>
</organism>
<name>A0A5D4T6S4_9BACI</name>
<dbReference type="OrthoDB" id="2858958at2"/>
<comment type="caution">
    <text evidence="1">The sequence shown here is derived from an EMBL/GenBank/DDBJ whole genome shotgun (WGS) entry which is preliminary data.</text>
</comment>
<evidence type="ECO:0000313" key="2">
    <source>
        <dbReference type="Proteomes" id="UP000322524"/>
    </source>
</evidence>
<evidence type="ECO:0008006" key="3">
    <source>
        <dbReference type="Google" id="ProtNLM"/>
    </source>
</evidence>
<reference evidence="1 2" key="1">
    <citation type="submission" date="2019-08" db="EMBL/GenBank/DDBJ databases">
        <title>Bacillus genomes from the desert of Cuatro Cienegas, Coahuila.</title>
        <authorList>
            <person name="Olmedo-Alvarez G."/>
        </authorList>
    </citation>
    <scope>NUCLEOTIDE SEQUENCE [LARGE SCALE GENOMIC DNA]</scope>
    <source>
        <strain evidence="1 2">CH28_1T</strain>
    </source>
</reference>
<dbReference type="STRING" id="79883.GCA_001636495_01122"/>
<dbReference type="Proteomes" id="UP000322524">
    <property type="component" value="Unassembled WGS sequence"/>
</dbReference>
<dbReference type="EMBL" id="VTEV01000002">
    <property type="protein sequence ID" value="TYS69916.1"/>
    <property type="molecule type" value="Genomic_DNA"/>
</dbReference>
<dbReference type="RefSeq" id="WP_148987477.1">
    <property type="nucleotide sequence ID" value="NZ_VTEV01000002.1"/>
</dbReference>
<accession>A0A5D4T6S4</accession>
<protein>
    <recommendedName>
        <fullName evidence="3">PilZ domain-containing protein</fullName>
    </recommendedName>
</protein>
<evidence type="ECO:0000313" key="1">
    <source>
        <dbReference type="EMBL" id="TYS69916.1"/>
    </source>
</evidence>
<proteinExistence type="predicted"/>